<keyword evidence="3" id="KW-1185">Reference proteome</keyword>
<evidence type="ECO:0000313" key="3">
    <source>
        <dbReference type="Proteomes" id="UP000054544"/>
    </source>
</evidence>
<feature type="region of interest" description="Disordered" evidence="1">
    <location>
        <begin position="1"/>
        <end position="69"/>
    </location>
</feature>
<reference evidence="3" key="1">
    <citation type="journal article" date="2014" name="BMC Genomics">
        <title>The genome sequence of the biocontrol fungus Metarhizium anisopliae and comparative genomics of Metarhizium species.</title>
        <authorList>
            <person name="Pattemore J.A."/>
            <person name="Hane J.K."/>
            <person name="Williams A.H."/>
            <person name="Wilson B.A."/>
            <person name="Stodart B.J."/>
            <person name="Ash G.J."/>
        </authorList>
    </citation>
    <scope>NUCLEOTIDE SEQUENCE [LARGE SCALE GENOMIC DNA]</scope>
    <source>
        <strain evidence="3">BRIP 53293</strain>
    </source>
</reference>
<organism evidence="2 3">
    <name type="scientific">Metarhizium anisopliae BRIP 53293</name>
    <dbReference type="NCBI Taxonomy" id="1291518"/>
    <lineage>
        <taxon>Eukaryota</taxon>
        <taxon>Fungi</taxon>
        <taxon>Dikarya</taxon>
        <taxon>Ascomycota</taxon>
        <taxon>Pezizomycotina</taxon>
        <taxon>Sordariomycetes</taxon>
        <taxon>Hypocreomycetidae</taxon>
        <taxon>Hypocreales</taxon>
        <taxon>Clavicipitaceae</taxon>
        <taxon>Metarhizium</taxon>
    </lineage>
</organism>
<evidence type="ECO:0000256" key="1">
    <source>
        <dbReference type="SAM" id="MobiDB-lite"/>
    </source>
</evidence>
<dbReference type="OrthoDB" id="10389976at2759"/>
<sequence>MYNGINPTKSTDKNRTSLGEGEGMIPIGLDQRPAGHPRFPQSPGPPPSGPLPDLPTSPAKTTPEKAQYPTCIEGPVGEIIKLPFCRVEGDAKTLTNLDYSGLKGEFDEITQQPYKTAVKVVLKAMEKYKLEEEEEENKLLTHMKWKFRCEKCKKTRPAEEFTSCSRRFWKDELQKDVDLHGDECIPCFEENMLKKFNKLKDQCQSSYSVPGGSRGRA</sequence>
<dbReference type="Proteomes" id="UP000054544">
    <property type="component" value="Unassembled WGS sequence"/>
</dbReference>
<accession>A0A0D9PEH7</accession>
<feature type="compositionally biased region" description="Pro residues" evidence="1">
    <location>
        <begin position="40"/>
        <end position="55"/>
    </location>
</feature>
<evidence type="ECO:0000313" key="2">
    <source>
        <dbReference type="EMBL" id="KJK83215.1"/>
    </source>
</evidence>
<dbReference type="AlphaFoldDB" id="A0A0D9PEH7"/>
<gene>
    <name evidence="2" type="ORF">H634G_01344</name>
</gene>
<proteinExistence type="predicted"/>
<protein>
    <submittedName>
        <fullName evidence="2">Uncharacterized protein</fullName>
    </submittedName>
</protein>
<dbReference type="EMBL" id="KE384721">
    <property type="protein sequence ID" value="KJK83215.1"/>
    <property type="molecule type" value="Genomic_DNA"/>
</dbReference>
<name>A0A0D9PEH7_METAN</name>